<reference evidence="5" key="1">
    <citation type="submission" date="2017-02" db="UniProtKB">
        <authorList>
            <consortium name="WormBaseParasite"/>
        </authorList>
    </citation>
    <scope>IDENTIFICATION</scope>
</reference>
<dbReference type="InterPro" id="IPR035979">
    <property type="entry name" value="RBD_domain_sf"/>
</dbReference>
<dbReference type="Pfam" id="PF00076">
    <property type="entry name" value="RRM_1"/>
    <property type="match status" value="1"/>
</dbReference>
<dbReference type="SUPFAM" id="SSF54928">
    <property type="entry name" value="RNA-binding domain, RBD"/>
    <property type="match status" value="1"/>
</dbReference>
<dbReference type="EMBL" id="UYSL01019871">
    <property type="protein sequence ID" value="VDL70826.1"/>
    <property type="molecule type" value="Genomic_DNA"/>
</dbReference>
<reference evidence="3 4" key="2">
    <citation type="submission" date="2018-11" db="EMBL/GenBank/DDBJ databases">
        <authorList>
            <consortium name="Pathogen Informatics"/>
        </authorList>
    </citation>
    <scope>NUCLEOTIDE SEQUENCE [LARGE SCALE GENOMIC DNA]</scope>
</reference>
<dbReference type="InterPro" id="IPR000504">
    <property type="entry name" value="RRM_dom"/>
</dbReference>
<dbReference type="AlphaFoldDB" id="A0A0N4XWG8"/>
<dbReference type="GO" id="GO:0003723">
    <property type="term" value="F:RNA binding"/>
    <property type="evidence" value="ECO:0007669"/>
    <property type="project" value="UniProtKB-UniRule"/>
</dbReference>
<evidence type="ECO:0000256" key="1">
    <source>
        <dbReference type="PROSITE-ProRule" id="PRU00176"/>
    </source>
</evidence>
<dbReference type="STRING" id="27835.A0A0N4XWG8"/>
<feature type="domain" description="RRM" evidence="2">
    <location>
        <begin position="12"/>
        <end position="87"/>
    </location>
</feature>
<evidence type="ECO:0000313" key="5">
    <source>
        <dbReference type="WBParaSite" id="NBR_0000723601-mRNA-1"/>
    </source>
</evidence>
<evidence type="ECO:0000313" key="3">
    <source>
        <dbReference type="EMBL" id="VDL70826.1"/>
    </source>
</evidence>
<dbReference type="PROSITE" id="PS50102">
    <property type="entry name" value="RRM"/>
    <property type="match status" value="1"/>
</dbReference>
<organism evidence="5">
    <name type="scientific">Nippostrongylus brasiliensis</name>
    <name type="common">Rat hookworm</name>
    <dbReference type="NCBI Taxonomy" id="27835"/>
    <lineage>
        <taxon>Eukaryota</taxon>
        <taxon>Metazoa</taxon>
        <taxon>Ecdysozoa</taxon>
        <taxon>Nematoda</taxon>
        <taxon>Chromadorea</taxon>
        <taxon>Rhabditida</taxon>
        <taxon>Rhabditina</taxon>
        <taxon>Rhabditomorpha</taxon>
        <taxon>Strongyloidea</taxon>
        <taxon>Heligmosomidae</taxon>
        <taxon>Nippostrongylus</taxon>
    </lineage>
</organism>
<keyword evidence="1" id="KW-0694">RNA-binding</keyword>
<dbReference type="InterPro" id="IPR012677">
    <property type="entry name" value="Nucleotide-bd_a/b_plait_sf"/>
</dbReference>
<evidence type="ECO:0000313" key="4">
    <source>
        <dbReference type="Proteomes" id="UP000271162"/>
    </source>
</evidence>
<sequence>MFANRRSTDDDGNILYQVVEEAIGNLLTQAGQMANVRIVFKSETGHQKGFGFREFTDGGGEQNTSNSLCGNDFNGCSFQWRMDFARRN</sequence>
<protein>
    <submittedName>
        <fullName evidence="5">RRM domain-containing protein</fullName>
    </submittedName>
</protein>
<gene>
    <name evidence="3" type="ORF">NBR_LOCUS7237</name>
</gene>
<keyword evidence="4" id="KW-1185">Reference proteome</keyword>
<dbReference type="Proteomes" id="UP000271162">
    <property type="component" value="Unassembled WGS sequence"/>
</dbReference>
<dbReference type="Gene3D" id="3.30.70.330">
    <property type="match status" value="1"/>
</dbReference>
<proteinExistence type="predicted"/>
<evidence type="ECO:0000259" key="2">
    <source>
        <dbReference type="PROSITE" id="PS50102"/>
    </source>
</evidence>
<accession>A0A0N4XWG8</accession>
<dbReference type="WBParaSite" id="NBR_0000723601-mRNA-1">
    <property type="protein sequence ID" value="NBR_0000723601-mRNA-1"/>
    <property type="gene ID" value="NBR_0000723601"/>
</dbReference>
<name>A0A0N4XWG8_NIPBR</name>